<reference evidence="1 2" key="1">
    <citation type="submission" date="2017-05" db="EMBL/GenBank/DDBJ databases">
        <authorList>
            <person name="Varghese N."/>
            <person name="Submissions S."/>
        </authorList>
    </citation>
    <scope>NUCLEOTIDE SEQUENCE [LARGE SCALE GENOMIC DNA]</scope>
    <source>
        <strain evidence="1 2">DSM 15360</strain>
    </source>
</reference>
<organism evidence="1 2">
    <name type="scientific">Algoriphagus winogradskyi</name>
    <dbReference type="NCBI Taxonomy" id="237017"/>
    <lineage>
        <taxon>Bacteria</taxon>
        <taxon>Pseudomonadati</taxon>
        <taxon>Bacteroidota</taxon>
        <taxon>Cytophagia</taxon>
        <taxon>Cytophagales</taxon>
        <taxon>Cyclobacteriaceae</taxon>
        <taxon>Algoriphagus</taxon>
    </lineage>
</organism>
<accession>A0ABY1PLN4</accession>
<keyword evidence="2" id="KW-1185">Reference proteome</keyword>
<evidence type="ECO:0000313" key="2">
    <source>
        <dbReference type="Proteomes" id="UP001157915"/>
    </source>
</evidence>
<evidence type="ECO:0000313" key="1">
    <source>
        <dbReference type="EMBL" id="SMP36088.1"/>
    </source>
</evidence>
<dbReference type="EMBL" id="FXUA01000012">
    <property type="protein sequence ID" value="SMP36088.1"/>
    <property type="molecule type" value="Genomic_DNA"/>
</dbReference>
<protein>
    <submittedName>
        <fullName evidence="1">Por secretion system C-terminal sorting domain-containing protein</fullName>
    </submittedName>
</protein>
<proteinExistence type="predicted"/>
<comment type="caution">
    <text evidence="1">The sequence shown here is derived from an EMBL/GenBank/DDBJ whole genome shotgun (WGS) entry which is preliminary data.</text>
</comment>
<name>A0ABY1PLN4_9BACT</name>
<dbReference type="Proteomes" id="UP001157915">
    <property type="component" value="Unassembled WGS sequence"/>
</dbReference>
<gene>
    <name evidence="1" type="ORF">SAMN06265367_1123</name>
</gene>
<sequence length="777" mass="84931">MEGRQLNICLKVFIALIISAVLVCRSTYARTEYATTATSIIGNKTTPCGGIFPSCVPTILNRTNAQSDNGLYARMLSSPGALLGVGSYKSKIQLKFDSTVPANTITYIRIDADQSLLQSLLGGSLGDLLSGVLSVVLLGEQEIIIEARSSSGSVMAENSSLLGFNNDLVWLVNDEFGNSYLAIRPDTAYDRILITNQSSSLLGGNTEYTLDVYHAFYFDSDLCDPQPTFTSFDGSGITLDAAGLNPLVESLSLAIDDDLETTFSEISLGVVGLAGTMEQKIYFNSPVQPGNEVLISMATGQSLLDLGLLNYVELVAYSNGVEVSTVSAASLLELDVLGLLASDEFFQFPISAGTSTIDAVGIRMASLVDLGALTGSLQISGATVKPIRPVIDTLPEEGFYEICYGQTVTVTPDNAAGGDLNWYRLESNNDETAIGIADAYTTPIDLAPGDHEFLVKSNGLSCAGESEPSRFKIKVKPVPTPANYSIEPSGELGIDEDGKYTYLEGVNPMTLKPSIKDLPTDGFFEWYVDEDMAIQITDGFVIDDVLFELDGADLTMTGLKFRDETDPYKFYLNWIPNEGCISDEPMELDLSSIARILNVSLERFDANLTSIGEVDLSWEFSKQPENKKVIIQRAGSNLDFREIWAKNLSEEVSNRYLDETPLKGESYYRLVLINENSEIEFTSDLRRVYNAHGLSNAYQVYPNQFENQFTIGTSYSESKEISYQLYSGKGSILRAGKARVSRQNTLRISNLESHPPGEYFLIIIDSSNKHAIHLIKN</sequence>